<gene>
    <name evidence="1" type="ORF">IFR04_014680</name>
</gene>
<dbReference type="Proteomes" id="UP000664132">
    <property type="component" value="Unassembled WGS sequence"/>
</dbReference>
<name>A0A8H7T2B3_9HELO</name>
<proteinExistence type="predicted"/>
<organism evidence="1 2">
    <name type="scientific">Cadophora malorum</name>
    <dbReference type="NCBI Taxonomy" id="108018"/>
    <lineage>
        <taxon>Eukaryota</taxon>
        <taxon>Fungi</taxon>
        <taxon>Dikarya</taxon>
        <taxon>Ascomycota</taxon>
        <taxon>Pezizomycotina</taxon>
        <taxon>Leotiomycetes</taxon>
        <taxon>Helotiales</taxon>
        <taxon>Ploettnerulaceae</taxon>
        <taxon>Cadophora</taxon>
    </lineage>
</organism>
<sequence length="182" mass="20253">MEAIKALPPAKRAKVVIEDHRAEITVRTTEEIQRAFRFVLGEKSDCFKCPEGVVLDDKKSWLAFVEFISIGAGQYVRFLSSAKLFEGLISAMEIVFKQLVNQMQWESGTGGPNPNNDIVALEYKDSTLEYGAWLATEDADFINRHAAEAENIRSVLALHSPYTPSAAFKQEPISGTWIGTGR</sequence>
<dbReference type="EMBL" id="JAFJYH010000402">
    <property type="protein sequence ID" value="KAG4412179.1"/>
    <property type="molecule type" value="Genomic_DNA"/>
</dbReference>
<dbReference type="AlphaFoldDB" id="A0A8H7T2B3"/>
<comment type="caution">
    <text evidence="1">The sequence shown here is derived from an EMBL/GenBank/DDBJ whole genome shotgun (WGS) entry which is preliminary data.</text>
</comment>
<protein>
    <submittedName>
        <fullName evidence="1">Uncharacterized protein</fullName>
    </submittedName>
</protein>
<evidence type="ECO:0000313" key="1">
    <source>
        <dbReference type="EMBL" id="KAG4412179.1"/>
    </source>
</evidence>
<dbReference type="OrthoDB" id="3593050at2759"/>
<accession>A0A8H7T2B3</accession>
<evidence type="ECO:0000313" key="2">
    <source>
        <dbReference type="Proteomes" id="UP000664132"/>
    </source>
</evidence>
<keyword evidence="2" id="KW-1185">Reference proteome</keyword>
<reference evidence="1" key="1">
    <citation type="submission" date="2021-02" db="EMBL/GenBank/DDBJ databases">
        <title>Genome sequence Cadophora malorum strain M34.</title>
        <authorList>
            <person name="Stefanovic E."/>
            <person name="Vu D."/>
            <person name="Scully C."/>
            <person name="Dijksterhuis J."/>
            <person name="Roader J."/>
            <person name="Houbraken J."/>
        </authorList>
    </citation>
    <scope>NUCLEOTIDE SEQUENCE</scope>
    <source>
        <strain evidence="1">M34</strain>
    </source>
</reference>